<keyword evidence="5 8" id="KW-0812">Transmembrane</keyword>
<evidence type="ECO:0000256" key="8">
    <source>
        <dbReference type="RuleBase" id="RU366017"/>
    </source>
</evidence>
<dbReference type="EC" id="2.4.1.-" evidence="8"/>
<evidence type="ECO:0000256" key="2">
    <source>
        <dbReference type="ARBA" id="ARBA00007647"/>
    </source>
</evidence>
<evidence type="ECO:0000256" key="4">
    <source>
        <dbReference type="ARBA" id="ARBA00022679"/>
    </source>
</evidence>
<dbReference type="PANTHER" id="PTHR21461">
    <property type="entry name" value="GLYCOSYLTRANSFERASE FAMILY 92 PROTEIN"/>
    <property type="match status" value="1"/>
</dbReference>
<feature type="compositionally biased region" description="Basic and acidic residues" evidence="9">
    <location>
        <begin position="202"/>
        <end position="213"/>
    </location>
</feature>
<keyword evidence="3 8" id="KW-0328">Glycosyltransferase</keyword>
<dbReference type="InterPro" id="IPR008166">
    <property type="entry name" value="Glyco_transf_92"/>
</dbReference>
<organism evidence="10 11">
    <name type="scientific">Priapulus caudatus</name>
    <name type="common">Priapulid worm</name>
    <dbReference type="NCBI Taxonomy" id="37621"/>
    <lineage>
        <taxon>Eukaryota</taxon>
        <taxon>Metazoa</taxon>
        <taxon>Ecdysozoa</taxon>
        <taxon>Scalidophora</taxon>
        <taxon>Priapulida</taxon>
        <taxon>Priapulimorpha</taxon>
        <taxon>Priapulimorphida</taxon>
        <taxon>Priapulidae</taxon>
        <taxon>Priapulus</taxon>
    </lineage>
</organism>
<dbReference type="PANTHER" id="PTHR21461:SF69">
    <property type="entry name" value="GLYCOSYLTRANSFERASE FAMILY 92 PROTEIN"/>
    <property type="match status" value="1"/>
</dbReference>
<evidence type="ECO:0000256" key="1">
    <source>
        <dbReference type="ARBA" id="ARBA00004167"/>
    </source>
</evidence>
<gene>
    <name evidence="11" type="primary">LOC106817821</name>
</gene>
<dbReference type="RefSeq" id="XP_014678008.1">
    <property type="nucleotide sequence ID" value="XM_014822522.1"/>
</dbReference>
<evidence type="ECO:0000256" key="6">
    <source>
        <dbReference type="ARBA" id="ARBA00022989"/>
    </source>
</evidence>
<evidence type="ECO:0000256" key="5">
    <source>
        <dbReference type="ARBA" id="ARBA00022692"/>
    </source>
</evidence>
<evidence type="ECO:0000256" key="9">
    <source>
        <dbReference type="SAM" id="MobiDB-lite"/>
    </source>
</evidence>
<feature type="transmembrane region" description="Helical" evidence="8">
    <location>
        <begin position="29"/>
        <end position="47"/>
    </location>
</feature>
<dbReference type="Pfam" id="PF01697">
    <property type="entry name" value="Glyco_transf_92"/>
    <property type="match status" value="1"/>
</dbReference>
<dbReference type="Proteomes" id="UP000695022">
    <property type="component" value="Unplaced"/>
</dbReference>
<keyword evidence="4 8" id="KW-0808">Transferase</keyword>
<keyword evidence="6 8" id="KW-1133">Transmembrane helix</keyword>
<keyword evidence="7 8" id="KW-0472">Membrane</keyword>
<name>A0ABM1F0N7_PRICU</name>
<reference evidence="11" key="1">
    <citation type="submission" date="2025-08" db="UniProtKB">
        <authorList>
            <consortium name="RefSeq"/>
        </authorList>
    </citation>
    <scope>IDENTIFICATION</scope>
</reference>
<comment type="similarity">
    <text evidence="2 8">Belongs to the glycosyltransferase 92 family.</text>
</comment>
<proteinExistence type="inferred from homology"/>
<evidence type="ECO:0000256" key="7">
    <source>
        <dbReference type="ARBA" id="ARBA00023136"/>
    </source>
</evidence>
<dbReference type="GeneID" id="106817821"/>
<accession>A0ABM1F0N7</accession>
<evidence type="ECO:0000313" key="11">
    <source>
        <dbReference type="RefSeq" id="XP_014678008.1"/>
    </source>
</evidence>
<feature type="region of interest" description="Disordered" evidence="9">
    <location>
        <begin position="199"/>
        <end position="218"/>
    </location>
</feature>
<sequence>MSEKSKDQLCRGSVSDSYMAQQSDSYKSWYAAGAVVLLAAVYTWLLHEFGWFTCVLLAPTPDEITWSNSNWQEIEEGSLFILSAYEDRRFQPHYVRIMGMESLGPAQQTKDQPVNVSAIEEHELTCVLWYDNGKRDVVAAERRTMHKQRTIYDGSITYMAYLYSCPIPAARETPPSRVSLTFDVCERITNVVNVTSYGPSKKLHDPDQERDSAAGRTAPPSDKIALCLKPLNFPTKDIALRLAEWIEIQRLQGVDVIFTYVYDVTDTAMVVLRQYQQRNIVDFVIAMLPDRLPGNGKAREKFLRRTSMQLQLTEKVVLNDCFYRHLAYDYVSVIDLDEVIVPRQHHTLTEMLDNLRDVTVTVPKNAGVADGGGESQLAPPCASYCFRQSMFLDEFHQQDHDDIPEYLHVMQHTNRSMYVLTKNELSVKSLCSTRGVIVLGNHGPYQVATGYKDRCYVNRKMALLHHYRNSCNIIHNIQRSSECNKTKSDTIQEDNMIWKYLDPVRQRVEQMAFDCWQSRENSA</sequence>
<protein>
    <recommendedName>
        <fullName evidence="8">Glycosyltransferase family 92 protein</fullName>
        <ecNumber evidence="8">2.4.1.-</ecNumber>
    </recommendedName>
</protein>
<evidence type="ECO:0000313" key="10">
    <source>
        <dbReference type="Proteomes" id="UP000695022"/>
    </source>
</evidence>
<keyword evidence="10" id="KW-1185">Reference proteome</keyword>
<comment type="subcellular location">
    <subcellularLocation>
        <location evidence="1">Membrane</location>
        <topology evidence="1">Single-pass membrane protein</topology>
    </subcellularLocation>
</comment>
<evidence type="ECO:0000256" key="3">
    <source>
        <dbReference type="ARBA" id="ARBA00022676"/>
    </source>
</evidence>